<name>A0A6G0YG69_APHCR</name>
<dbReference type="InterPro" id="IPR048366">
    <property type="entry name" value="TNP-like_GBD"/>
</dbReference>
<dbReference type="InterPro" id="IPR026516">
    <property type="entry name" value="THAP1/10"/>
</dbReference>
<evidence type="ECO:0000259" key="13">
    <source>
        <dbReference type="PROSITE" id="PS50950"/>
    </source>
</evidence>
<dbReference type="GO" id="GO:0005654">
    <property type="term" value="C:nucleoplasm"/>
    <property type="evidence" value="ECO:0007669"/>
    <property type="project" value="UniProtKB-SubCell"/>
</dbReference>
<evidence type="ECO:0000256" key="5">
    <source>
        <dbReference type="ARBA" id="ARBA00022833"/>
    </source>
</evidence>
<dbReference type="InterPro" id="IPR048365">
    <property type="entry name" value="TNP-like_RNaseH_N"/>
</dbReference>
<evidence type="ECO:0000256" key="8">
    <source>
        <dbReference type="ARBA" id="ARBA00023125"/>
    </source>
</evidence>
<comment type="similarity">
    <text evidence="2">Belongs to the THAP1 family.</text>
</comment>
<comment type="subcellular location">
    <subcellularLocation>
        <location evidence="1">Nucleus</location>
        <location evidence="1">Nucleoplasm</location>
    </subcellularLocation>
</comment>
<evidence type="ECO:0000256" key="1">
    <source>
        <dbReference type="ARBA" id="ARBA00004642"/>
    </source>
</evidence>
<evidence type="ECO:0000313" key="14">
    <source>
        <dbReference type="EMBL" id="KAF0755384.1"/>
    </source>
</evidence>
<keyword evidence="6" id="KW-0805">Transcription regulation</keyword>
<evidence type="ECO:0000256" key="4">
    <source>
        <dbReference type="ARBA" id="ARBA00022771"/>
    </source>
</evidence>
<dbReference type="InterPro" id="IPR006612">
    <property type="entry name" value="THAP_Znf"/>
</dbReference>
<organism evidence="14 15">
    <name type="scientific">Aphis craccivora</name>
    <name type="common">Cowpea aphid</name>
    <dbReference type="NCBI Taxonomy" id="307492"/>
    <lineage>
        <taxon>Eukaryota</taxon>
        <taxon>Metazoa</taxon>
        <taxon>Ecdysozoa</taxon>
        <taxon>Arthropoda</taxon>
        <taxon>Hexapoda</taxon>
        <taxon>Insecta</taxon>
        <taxon>Pterygota</taxon>
        <taxon>Neoptera</taxon>
        <taxon>Paraneoptera</taxon>
        <taxon>Hemiptera</taxon>
        <taxon>Sternorrhyncha</taxon>
        <taxon>Aphidomorpha</taxon>
        <taxon>Aphidoidea</taxon>
        <taxon>Aphididae</taxon>
        <taxon>Aphidini</taxon>
        <taxon>Aphis</taxon>
        <taxon>Aphis</taxon>
    </lineage>
</organism>
<evidence type="ECO:0000256" key="3">
    <source>
        <dbReference type="ARBA" id="ARBA00022723"/>
    </source>
</evidence>
<proteinExistence type="inferred from homology"/>
<keyword evidence="11" id="KW-0131">Cell cycle</keyword>
<keyword evidence="3" id="KW-0479">Metal-binding</keyword>
<dbReference type="AlphaFoldDB" id="A0A6G0YG69"/>
<keyword evidence="8 12" id="KW-0238">DNA-binding</keyword>
<accession>A0A6G0YG69</accession>
<dbReference type="Pfam" id="PF21788">
    <property type="entry name" value="TNP-like_GBD"/>
    <property type="match status" value="1"/>
</dbReference>
<dbReference type="GO" id="GO:0043565">
    <property type="term" value="F:sequence-specific DNA binding"/>
    <property type="evidence" value="ECO:0007669"/>
    <property type="project" value="InterPro"/>
</dbReference>
<dbReference type="OrthoDB" id="6759522at2759"/>
<evidence type="ECO:0000256" key="10">
    <source>
        <dbReference type="ARBA" id="ARBA00023242"/>
    </source>
</evidence>
<evidence type="ECO:0000256" key="6">
    <source>
        <dbReference type="ARBA" id="ARBA00023015"/>
    </source>
</evidence>
<keyword evidence="9" id="KW-0804">Transcription</keyword>
<sequence>MRSLEVSSIISIESLDNKTTKVYVLSLNRVIMPGCCAYCCHNRSENGFKLNIFPRNKERRALWAVRVKRDNWTPTDNSYLCEVAGLGSTPVIIFVMKFGFLKVHFDDDQWEKTRLDGKKKLKATALPTNFCHIPPQKQKRKSPKKKLTYTSSPIKRARKSILEHSYASNKLLCNDDTPTIINKRFTWSSDTIKKALRLKFSCGSAGYEELLNQNYLLSSLRSLRRKLQNISFKSGILNDVFEMLAIKVSTLNDTEKECVVVLDEMFLVQGLVYDVSSKSFLGNVTLPEHNGVANHALVFMLAAEALGLKVNSVTSDMGACNKTMLTSFGINFHYITRRNNSKHIEQLANHQNNLELKLVRNLDAEDLKKPNHFDKMKVSKAANIVSTDVSASLQFLVDHENYHSSFKTTAWFIQQVAKWFTLMTSRNPVVALSKFNLEKYNETIQFLHNFMDMFKNIKIGSGTWKPCQTGVLLATKNIIDLQNIFLNEKSYKFLLTGRFSQDCLENLFSCIRSVQPIPNP</sequence>
<keyword evidence="10" id="KW-0539">Nucleus</keyword>
<evidence type="ECO:0000256" key="11">
    <source>
        <dbReference type="ARBA" id="ARBA00023306"/>
    </source>
</evidence>
<evidence type="ECO:0000256" key="2">
    <source>
        <dbReference type="ARBA" id="ARBA00006177"/>
    </source>
</evidence>
<dbReference type="Proteomes" id="UP000478052">
    <property type="component" value="Unassembled WGS sequence"/>
</dbReference>
<dbReference type="PANTHER" id="PTHR46600">
    <property type="entry name" value="THAP DOMAIN-CONTAINING"/>
    <property type="match status" value="1"/>
</dbReference>
<keyword evidence="7" id="KW-0175">Coiled coil</keyword>
<dbReference type="Pfam" id="PF21787">
    <property type="entry name" value="TNP-like_RNaseH_N"/>
    <property type="match status" value="1"/>
</dbReference>
<comment type="caution">
    <text evidence="14">The sequence shown here is derived from an EMBL/GenBank/DDBJ whole genome shotgun (WGS) entry which is preliminary data.</text>
</comment>
<dbReference type="GO" id="GO:0008270">
    <property type="term" value="F:zinc ion binding"/>
    <property type="evidence" value="ECO:0007669"/>
    <property type="project" value="UniProtKB-KW"/>
</dbReference>
<evidence type="ECO:0000313" key="15">
    <source>
        <dbReference type="Proteomes" id="UP000478052"/>
    </source>
</evidence>
<dbReference type="SUPFAM" id="SSF57716">
    <property type="entry name" value="Glucocorticoid receptor-like (DNA-binding domain)"/>
    <property type="match status" value="1"/>
</dbReference>
<reference evidence="14 15" key="1">
    <citation type="submission" date="2019-08" db="EMBL/GenBank/DDBJ databases">
        <title>Whole genome of Aphis craccivora.</title>
        <authorList>
            <person name="Voronova N.V."/>
            <person name="Shulinski R.S."/>
            <person name="Bandarenka Y.V."/>
            <person name="Zhorov D.G."/>
            <person name="Warner D."/>
        </authorList>
    </citation>
    <scope>NUCLEOTIDE SEQUENCE [LARGE SCALE GENOMIC DNA]</scope>
    <source>
        <strain evidence="14">180601</strain>
        <tissue evidence="14">Whole Body</tissue>
    </source>
</reference>
<evidence type="ECO:0000256" key="9">
    <source>
        <dbReference type="ARBA" id="ARBA00023163"/>
    </source>
</evidence>
<dbReference type="PANTHER" id="PTHR46600:SF1">
    <property type="entry name" value="THAP DOMAIN-CONTAINING PROTEIN 1"/>
    <property type="match status" value="1"/>
</dbReference>
<feature type="domain" description="THAP-type" evidence="13">
    <location>
        <begin position="32"/>
        <end position="130"/>
    </location>
</feature>
<keyword evidence="4 12" id="KW-0863">Zinc-finger</keyword>
<keyword evidence="5" id="KW-0862">Zinc</keyword>
<gene>
    <name evidence="14" type="ORF">FWK35_00009534</name>
</gene>
<keyword evidence="15" id="KW-1185">Reference proteome</keyword>
<dbReference type="PROSITE" id="PS50950">
    <property type="entry name" value="ZF_THAP"/>
    <property type="match status" value="1"/>
</dbReference>
<evidence type="ECO:0000256" key="7">
    <source>
        <dbReference type="ARBA" id="ARBA00023054"/>
    </source>
</evidence>
<protein>
    <submittedName>
        <fullName evidence="14">THAP domain-containing protein 2-like</fullName>
    </submittedName>
</protein>
<dbReference type="EMBL" id="VUJU01004156">
    <property type="protein sequence ID" value="KAF0755384.1"/>
    <property type="molecule type" value="Genomic_DNA"/>
</dbReference>
<evidence type="ECO:0000256" key="12">
    <source>
        <dbReference type="PROSITE-ProRule" id="PRU00309"/>
    </source>
</evidence>